<comment type="caution">
    <text evidence="2">The sequence shown here is derived from an EMBL/GenBank/DDBJ whole genome shotgun (WGS) entry which is preliminary data.</text>
</comment>
<gene>
    <name evidence="2" type="ORF">THIOM_002075</name>
</gene>
<name>A0A176S2H0_9GAMM</name>
<sequence>MLKFEKAFTASLARQYICQLHKFYFYFYIRHSAHLCNFLIIFFKINYVPIN</sequence>
<accession>A0A176S2H0</accession>
<keyword evidence="3" id="KW-1185">Reference proteome</keyword>
<reference evidence="2 3" key="1">
    <citation type="submission" date="2016-05" db="EMBL/GenBank/DDBJ databases">
        <title>Single-cell genome of chain-forming Candidatus Thiomargarita nelsonii and comparison to other large sulfur-oxidizing bacteria.</title>
        <authorList>
            <person name="Winkel M."/>
            <person name="Salman V."/>
            <person name="Woyke T."/>
            <person name="Schulz-Vogt H."/>
            <person name="Richter M."/>
            <person name="Flood B."/>
            <person name="Bailey J."/>
            <person name="Amann R."/>
            <person name="Mussmann M."/>
        </authorList>
    </citation>
    <scope>NUCLEOTIDE SEQUENCE [LARGE SCALE GENOMIC DNA]</scope>
    <source>
        <strain evidence="2 3">THI036</strain>
    </source>
</reference>
<dbReference type="Proteomes" id="UP000076962">
    <property type="component" value="Unassembled WGS sequence"/>
</dbReference>
<dbReference type="AlphaFoldDB" id="A0A176S2H0"/>
<keyword evidence="1" id="KW-0472">Membrane</keyword>
<feature type="transmembrane region" description="Helical" evidence="1">
    <location>
        <begin position="23"/>
        <end position="45"/>
    </location>
</feature>
<keyword evidence="1" id="KW-0812">Transmembrane</keyword>
<evidence type="ECO:0000313" key="2">
    <source>
        <dbReference type="EMBL" id="OAD22136.1"/>
    </source>
</evidence>
<protein>
    <submittedName>
        <fullName evidence="2">Uncharacterized protein</fullName>
    </submittedName>
</protein>
<organism evidence="2 3">
    <name type="scientific">Candidatus Thiomargarita nelsonii</name>
    <dbReference type="NCBI Taxonomy" id="1003181"/>
    <lineage>
        <taxon>Bacteria</taxon>
        <taxon>Pseudomonadati</taxon>
        <taxon>Pseudomonadota</taxon>
        <taxon>Gammaproteobacteria</taxon>
        <taxon>Thiotrichales</taxon>
        <taxon>Thiotrichaceae</taxon>
        <taxon>Thiomargarita</taxon>
    </lineage>
</organism>
<proteinExistence type="predicted"/>
<evidence type="ECO:0000256" key="1">
    <source>
        <dbReference type="SAM" id="Phobius"/>
    </source>
</evidence>
<keyword evidence="1" id="KW-1133">Transmembrane helix</keyword>
<evidence type="ECO:0000313" key="3">
    <source>
        <dbReference type="Proteomes" id="UP000076962"/>
    </source>
</evidence>
<dbReference type="EMBL" id="LUTY01001146">
    <property type="protein sequence ID" value="OAD22136.1"/>
    <property type="molecule type" value="Genomic_DNA"/>
</dbReference>